<gene>
    <name evidence="2" type="ORF">R6U77_06695</name>
</gene>
<keyword evidence="3" id="KW-1185">Reference proteome</keyword>
<name>A0ABZ0S192_9BACI</name>
<reference evidence="2 3" key="1">
    <citation type="submission" date="2023-09" db="EMBL/GenBank/DDBJ databases">
        <authorList>
            <person name="Page C.A."/>
            <person name="Perez-Diaz I.M."/>
        </authorList>
    </citation>
    <scope>NUCLEOTIDE SEQUENCE [LARGE SCALE GENOMIC DNA]</scope>
    <source>
        <strain evidence="2 3">Ll15</strain>
    </source>
</reference>
<protein>
    <submittedName>
        <fullName evidence="2">GNAT family N-acetyltransferase</fullName>
    </submittedName>
</protein>
<dbReference type="EMBL" id="CP137624">
    <property type="protein sequence ID" value="WPK13357.1"/>
    <property type="molecule type" value="Genomic_DNA"/>
</dbReference>
<dbReference type="PROSITE" id="PS51186">
    <property type="entry name" value="GNAT"/>
    <property type="match status" value="1"/>
</dbReference>
<evidence type="ECO:0000259" key="1">
    <source>
        <dbReference type="PROSITE" id="PS51186"/>
    </source>
</evidence>
<dbReference type="SUPFAM" id="SSF55729">
    <property type="entry name" value="Acyl-CoA N-acyltransferases (Nat)"/>
    <property type="match status" value="1"/>
</dbReference>
<organism evidence="2 3">
    <name type="scientific">Lysinibacillus louembei</name>
    <dbReference type="NCBI Taxonomy" id="1470088"/>
    <lineage>
        <taxon>Bacteria</taxon>
        <taxon>Bacillati</taxon>
        <taxon>Bacillota</taxon>
        <taxon>Bacilli</taxon>
        <taxon>Bacillales</taxon>
        <taxon>Bacillaceae</taxon>
        <taxon>Lysinibacillus</taxon>
    </lineage>
</organism>
<proteinExistence type="predicted"/>
<sequence length="144" mass="16571">MQIEIVKGVPHQYMAQLQALHAHVFEGAELRLEKLENKDGLLCLFAIEDGQLIGFKLGYIHPDQVFYSWLGGVHESQRGRGIASNLMVQQHKEVQKLGFQQIRTYGRNQRKAMLITNLKHGFDIISTFIDEKGRHKIIFEKSLD</sequence>
<dbReference type="Gene3D" id="3.40.630.30">
    <property type="match status" value="1"/>
</dbReference>
<dbReference type="Proteomes" id="UP001322664">
    <property type="component" value="Chromosome"/>
</dbReference>
<dbReference type="InterPro" id="IPR000182">
    <property type="entry name" value="GNAT_dom"/>
</dbReference>
<feature type="domain" description="N-acetyltransferase" evidence="1">
    <location>
        <begin position="4"/>
        <end position="144"/>
    </location>
</feature>
<dbReference type="InterPro" id="IPR016181">
    <property type="entry name" value="Acyl_CoA_acyltransferase"/>
</dbReference>
<dbReference type="Pfam" id="PF00583">
    <property type="entry name" value="Acetyltransf_1"/>
    <property type="match status" value="1"/>
</dbReference>
<dbReference type="CDD" id="cd04301">
    <property type="entry name" value="NAT_SF"/>
    <property type="match status" value="1"/>
</dbReference>
<accession>A0ABZ0S192</accession>
<evidence type="ECO:0000313" key="3">
    <source>
        <dbReference type="Proteomes" id="UP001322664"/>
    </source>
</evidence>
<evidence type="ECO:0000313" key="2">
    <source>
        <dbReference type="EMBL" id="WPK13357.1"/>
    </source>
</evidence>
<dbReference type="RefSeq" id="WP_319837887.1">
    <property type="nucleotide sequence ID" value="NZ_CP137624.1"/>
</dbReference>